<dbReference type="AlphaFoldDB" id="A0AA88GSL3"/>
<dbReference type="PROSITE" id="PS50026">
    <property type="entry name" value="EGF_3"/>
    <property type="match status" value="4"/>
</dbReference>
<dbReference type="PANTHER" id="PTHR11219:SF69">
    <property type="entry name" value="TENEURIN-A"/>
    <property type="match status" value="1"/>
</dbReference>
<keyword evidence="3 4" id="KW-1015">Disulfide bond</keyword>
<keyword evidence="9" id="KW-1185">Reference proteome</keyword>
<feature type="signal peptide" evidence="6">
    <location>
        <begin position="1"/>
        <end position="32"/>
    </location>
</feature>
<dbReference type="SUPFAM" id="SSF63825">
    <property type="entry name" value="YWTD domain"/>
    <property type="match status" value="1"/>
</dbReference>
<dbReference type="EMBL" id="PYSW02000012">
    <property type="protein sequence ID" value="KAG2387616.1"/>
    <property type="molecule type" value="Genomic_DNA"/>
</dbReference>
<evidence type="ECO:0000256" key="4">
    <source>
        <dbReference type="PROSITE-ProRule" id="PRU00076"/>
    </source>
</evidence>
<gene>
    <name evidence="8" type="ORF">C9374_001210</name>
</gene>
<feature type="domain" description="EGF-like" evidence="7">
    <location>
        <begin position="605"/>
        <end position="637"/>
    </location>
</feature>
<reference evidence="8 9" key="1">
    <citation type="journal article" date="2018" name="BMC Genomics">
        <title>The genome of Naegleria lovaniensis, the basis for a comparative approach to unravel pathogenicity factors of the human pathogenic amoeba N. fowleri.</title>
        <authorList>
            <person name="Liechti N."/>
            <person name="Schurch N."/>
            <person name="Bruggmann R."/>
            <person name="Wittwer M."/>
        </authorList>
    </citation>
    <scope>NUCLEOTIDE SEQUENCE [LARGE SCALE GENOMIC DNA]</scope>
    <source>
        <strain evidence="8 9">ATCC 30569</strain>
    </source>
</reference>
<feature type="domain" description="EGF-like" evidence="7">
    <location>
        <begin position="566"/>
        <end position="597"/>
    </location>
</feature>
<evidence type="ECO:0000256" key="1">
    <source>
        <dbReference type="ARBA" id="ARBA00022536"/>
    </source>
</evidence>
<feature type="transmembrane region" description="Helical" evidence="5">
    <location>
        <begin position="794"/>
        <end position="824"/>
    </location>
</feature>
<comment type="caution">
    <text evidence="4">Lacks conserved residue(s) required for the propagation of feature annotation.</text>
</comment>
<dbReference type="PROSITE" id="PS01186">
    <property type="entry name" value="EGF_2"/>
    <property type="match status" value="5"/>
</dbReference>
<dbReference type="InterPro" id="IPR011042">
    <property type="entry name" value="6-blade_b-propeller_TolB-like"/>
</dbReference>
<feature type="disulfide bond" evidence="4">
    <location>
        <begin position="470"/>
        <end position="479"/>
    </location>
</feature>
<dbReference type="RefSeq" id="XP_044551608.1">
    <property type="nucleotide sequence ID" value="XM_044687828.1"/>
</dbReference>
<dbReference type="GeneID" id="68093666"/>
<evidence type="ECO:0000256" key="6">
    <source>
        <dbReference type="SAM" id="SignalP"/>
    </source>
</evidence>
<keyword evidence="6" id="KW-0732">Signal</keyword>
<dbReference type="SMART" id="SM00181">
    <property type="entry name" value="EGF"/>
    <property type="match status" value="6"/>
</dbReference>
<evidence type="ECO:0000313" key="9">
    <source>
        <dbReference type="Proteomes" id="UP000816034"/>
    </source>
</evidence>
<dbReference type="InterPro" id="IPR000742">
    <property type="entry name" value="EGF"/>
</dbReference>
<feature type="disulfide bond" evidence="4">
    <location>
        <begin position="548"/>
        <end position="557"/>
    </location>
</feature>
<feature type="domain" description="EGF-like" evidence="7">
    <location>
        <begin position="441"/>
        <end position="480"/>
    </location>
</feature>
<dbReference type="PANTHER" id="PTHR11219">
    <property type="entry name" value="TENEURIN AND N-ACETYLGLUCOSAMINE-1-PHOSPHODIESTER ALPHA-N-ACETYLGLUCOSAMINIDASE"/>
    <property type="match status" value="1"/>
</dbReference>
<evidence type="ECO:0000256" key="3">
    <source>
        <dbReference type="ARBA" id="ARBA00023157"/>
    </source>
</evidence>
<evidence type="ECO:0000259" key="7">
    <source>
        <dbReference type="PROSITE" id="PS50026"/>
    </source>
</evidence>
<evidence type="ECO:0000313" key="8">
    <source>
        <dbReference type="EMBL" id="KAG2387616.1"/>
    </source>
</evidence>
<dbReference type="Proteomes" id="UP000816034">
    <property type="component" value="Unassembled WGS sequence"/>
</dbReference>
<feature type="chain" id="PRO_5041714521" description="EGF-like domain-containing protein" evidence="6">
    <location>
        <begin position="33"/>
        <end position="844"/>
    </location>
</feature>
<dbReference type="Gene3D" id="2.10.25.10">
    <property type="entry name" value="Laminin"/>
    <property type="match status" value="4"/>
</dbReference>
<feature type="domain" description="EGF-like" evidence="7">
    <location>
        <begin position="526"/>
        <end position="558"/>
    </location>
</feature>
<organism evidence="8 9">
    <name type="scientific">Naegleria lovaniensis</name>
    <name type="common">Amoeba</name>
    <dbReference type="NCBI Taxonomy" id="51637"/>
    <lineage>
        <taxon>Eukaryota</taxon>
        <taxon>Discoba</taxon>
        <taxon>Heterolobosea</taxon>
        <taxon>Tetramitia</taxon>
        <taxon>Eutetramitia</taxon>
        <taxon>Vahlkampfiidae</taxon>
        <taxon>Naegleria</taxon>
    </lineage>
</organism>
<dbReference type="Gene3D" id="2.120.10.30">
    <property type="entry name" value="TolB, C-terminal domain"/>
    <property type="match status" value="3"/>
</dbReference>
<dbReference type="PROSITE" id="PS00022">
    <property type="entry name" value="EGF_1"/>
    <property type="match status" value="5"/>
</dbReference>
<name>A0AA88GSL3_NAELO</name>
<dbReference type="InterPro" id="IPR051216">
    <property type="entry name" value="Teneurin"/>
</dbReference>
<feature type="disulfide bond" evidence="4">
    <location>
        <begin position="587"/>
        <end position="596"/>
    </location>
</feature>
<protein>
    <recommendedName>
        <fullName evidence="7">EGF-like domain-containing protein</fullName>
    </recommendedName>
</protein>
<evidence type="ECO:0000256" key="5">
    <source>
        <dbReference type="SAM" id="Phobius"/>
    </source>
</evidence>
<accession>A0AA88GSL3</accession>
<keyword evidence="5" id="KW-0812">Transmembrane</keyword>
<dbReference type="Pfam" id="PF23106">
    <property type="entry name" value="EGF_Teneurin"/>
    <property type="match status" value="3"/>
</dbReference>
<keyword evidence="5" id="KW-1133">Transmembrane helix</keyword>
<keyword evidence="1 4" id="KW-0245">EGF-like domain</keyword>
<comment type="caution">
    <text evidence="8">The sequence shown here is derived from an EMBL/GenBank/DDBJ whole genome shotgun (WGS) entry which is preliminary data.</text>
</comment>
<evidence type="ECO:0000256" key="2">
    <source>
        <dbReference type="ARBA" id="ARBA00022737"/>
    </source>
</evidence>
<keyword evidence="5" id="KW-0472">Membrane</keyword>
<feature type="disulfide bond" evidence="4">
    <location>
        <begin position="627"/>
        <end position="636"/>
    </location>
</feature>
<sequence>MLGSSHTTLGSLDWHKFILVSFLLLLLLLTHSPNSWIHSAPSVKYIITTVAGNGNQVYQEGCVNALECGMFPFALHVTSNLEIYYSDSPNKRIMKISKTGKLSTIAGNSTAPKSTAYVDNIPAVNAHIQFAAGVYVHPFTQDVYFADTFTDKIRKVSNETGLVTTFAGTGADSSSGDGGHALNASLWRPMGIYMNHTTNEMFITESYGLDGLVRKVFSNGTITTIAGKGNAGDGSLAVQAHLFSPCAVHQTMNGDVFILDKGDHVLRRIDARTGIISKIAGIYSSYGYNGDDIPATSAKLFNPFGFTVAENGDVYIADYANCRIRYINASTGNITTIAGNGTEAFSGDGGLATNAAIFRPSSIVRMPTGHLYFTDFFNRRIRLLTPTCDDGFVYVASNHSCADFECFGIKYNDSRVCHSHGNCSNLDVCSCQEGYVGKACEIPTCDGIRGDNATVCSSHGTCTSFNNCTCHEGYTGNECNIPICFGYRADNSTVCSSKGICTSFNNCSCVEGYTGNECQTSICYGVRDDNLTVCSSHGVCSSFNNCTCHEGYTGNNCDTPICYGTNGDNTTVCSSHGTCSSHNNCTCYEGYTGNECQTSICYGVRGDNLTFVCSSHGTCTSFNNCTCHEGYTGDRCDIPICFGYRADDVSHTCSTFGNCVDRDTCACLRNDIFFKDCSLLWLNSQTIALKFTQTSSQTTNTEPTATTLQLGFEHQDFLKFYNGKVLHAVLELQLNELQVIGNVTAFIEIWDGKTSLKISNKTQSLNYLQVVNAPPPKAISSPIKNDQQGGVDTVAIAVGISVPLGVLSVVGITTLIVVIVVIFVKKAKTANHLAVSNQIEMTGV</sequence>
<proteinExistence type="predicted"/>
<keyword evidence="2" id="KW-0677">Repeat</keyword>